<name>A0ABD3GAJ8_9MARC</name>
<feature type="compositionally biased region" description="Basic and acidic residues" evidence="2">
    <location>
        <begin position="817"/>
        <end position="830"/>
    </location>
</feature>
<evidence type="ECO:0000259" key="3">
    <source>
        <dbReference type="Pfam" id="PF02181"/>
    </source>
</evidence>
<gene>
    <name evidence="4" type="ORF">R1sor_025931</name>
</gene>
<dbReference type="SUPFAM" id="SSF101447">
    <property type="entry name" value="Formin homology 2 domain (FH2 domain)"/>
    <property type="match status" value="3"/>
</dbReference>
<dbReference type="AlphaFoldDB" id="A0ABD3GAJ8"/>
<comment type="caution">
    <text evidence="4">The sequence shown here is derived from an EMBL/GenBank/DDBJ whole genome shotgun (WGS) entry which is preliminary data.</text>
</comment>
<feature type="region of interest" description="Disordered" evidence="2">
    <location>
        <begin position="599"/>
        <end position="630"/>
    </location>
</feature>
<evidence type="ECO:0000313" key="4">
    <source>
        <dbReference type="EMBL" id="KAL3675983.1"/>
    </source>
</evidence>
<dbReference type="Pfam" id="PF02181">
    <property type="entry name" value="FH2"/>
    <property type="match status" value="2"/>
</dbReference>
<feature type="region of interest" description="Disordered" evidence="2">
    <location>
        <begin position="155"/>
        <end position="175"/>
    </location>
</feature>
<reference evidence="4 5" key="1">
    <citation type="submission" date="2024-09" db="EMBL/GenBank/DDBJ databases">
        <title>Chromosome-scale assembly of Riccia sorocarpa.</title>
        <authorList>
            <person name="Paukszto L."/>
        </authorList>
    </citation>
    <scope>NUCLEOTIDE SEQUENCE [LARGE SCALE GENOMIC DNA]</scope>
    <source>
        <strain evidence="4">LP-2024</strain>
        <tissue evidence="4">Aerial parts of the thallus</tissue>
    </source>
</reference>
<sequence>MTTTKISLKYSVEEIERDFKNMDVSNVANETVDNLLKLFPTSEQMDRFGAWEQNTGVSNSVAELYFRMIQTPCVEKMLRIALLKSQFAERFDPINRNLNLLSNLSTEAIRSSKLRQLLDAIPTNFSGYQQHPVVGSPPTAPSLTNPLFQLALDRQSRSTAGSSPPPPPPLPPQRYQLSLHLYDRGPALLSLPPRAHLVWNESYVLKSEPSPHYTWKIAQDLENEEPSGHEDEPSPPCTTTEVKTVAECKQGCPAPPPPPPDWHSWTPKDSPYQRVARRREPKELELLAKELKEKEDLINASRIENGYYKLRAAGEKGSSVMRDLCKNLIKCSSSSSDLSEFSILSEIPCLKEAEGVELMSWKQCQKELQNLSAEFDEADVQWKTSVRKCIEAESTRDRIDDFIRDKELELQNLTKFLTEVRTKTENLFYHLEADRHKRRQPPAYLDEDAPIVGLFLQFVDCFKSTVRELQLERDVALQLPNVNLLDAIFGTDELQRKLDVNHLKNLLSFCPSEVQIRMFRHLVGQEESVEKAREKLFLLPLIQGKLKLLSVKKNLPAQVEKLRSRLTNLLEATKEILQSEELNNVVKLIPSLKTSGPPLPWSDVGVRGEKSRPSTPPTPPVGSLKTTSSDRRRIAQGLDLKLLYQLRPNSMHNLVKCISEEHPELLEFHKSLPHLESGTEAADDLLTTADDIRSLAKSIQVVETELTNLRSDSTSNDSELSHTIALWETFHSEAEAEYDLILKLWAEARSQTYLLLDYFHENRVQFPVRQALRAILYFVWKFMEAVKRIGIGASEPEEEPMQFETESTLGAPAPISEGDHDDSKGEKVEMELEAQEEIDFEEEPICLDGPGNHSHGSLDKKLKSHLFKCKPFHK</sequence>
<dbReference type="PANTHER" id="PTHR45733">
    <property type="entry name" value="FORMIN-J"/>
    <property type="match status" value="1"/>
</dbReference>
<keyword evidence="5" id="KW-1185">Reference proteome</keyword>
<dbReference type="InterPro" id="IPR051144">
    <property type="entry name" value="Formin_homology_domain"/>
</dbReference>
<protein>
    <recommendedName>
        <fullName evidence="3">FH2 domain-containing protein</fullName>
    </recommendedName>
</protein>
<feature type="region of interest" description="Disordered" evidence="2">
    <location>
        <begin position="251"/>
        <end position="276"/>
    </location>
</feature>
<accession>A0ABD3GAJ8</accession>
<dbReference type="InterPro" id="IPR042201">
    <property type="entry name" value="FH2_Formin_sf"/>
</dbReference>
<organism evidence="4 5">
    <name type="scientific">Riccia sorocarpa</name>
    <dbReference type="NCBI Taxonomy" id="122646"/>
    <lineage>
        <taxon>Eukaryota</taxon>
        <taxon>Viridiplantae</taxon>
        <taxon>Streptophyta</taxon>
        <taxon>Embryophyta</taxon>
        <taxon>Marchantiophyta</taxon>
        <taxon>Marchantiopsida</taxon>
        <taxon>Marchantiidae</taxon>
        <taxon>Marchantiales</taxon>
        <taxon>Ricciaceae</taxon>
        <taxon>Riccia</taxon>
    </lineage>
</organism>
<feature type="region of interest" description="Disordered" evidence="2">
    <location>
        <begin position="796"/>
        <end position="834"/>
    </location>
</feature>
<evidence type="ECO:0000256" key="2">
    <source>
        <dbReference type="SAM" id="MobiDB-lite"/>
    </source>
</evidence>
<proteinExistence type="inferred from homology"/>
<comment type="similarity">
    <text evidence="1">Belongs to the formin-like family. Class-II subfamily.</text>
</comment>
<dbReference type="Gene3D" id="1.20.58.2220">
    <property type="entry name" value="Formin, FH2 domain"/>
    <property type="match status" value="4"/>
</dbReference>
<dbReference type="PANTHER" id="PTHR45733:SF7">
    <property type="entry name" value="C2 TENSIN-TYPE DOMAIN-CONTAINING PROTEIN"/>
    <property type="match status" value="1"/>
</dbReference>
<dbReference type="Proteomes" id="UP001633002">
    <property type="component" value="Unassembled WGS sequence"/>
</dbReference>
<dbReference type="InterPro" id="IPR015425">
    <property type="entry name" value="FH2_Formin"/>
</dbReference>
<feature type="domain" description="FH2" evidence="3">
    <location>
        <begin position="651"/>
        <end position="779"/>
    </location>
</feature>
<evidence type="ECO:0000313" key="5">
    <source>
        <dbReference type="Proteomes" id="UP001633002"/>
    </source>
</evidence>
<feature type="domain" description="FH2" evidence="3">
    <location>
        <begin position="7"/>
        <end position="121"/>
    </location>
</feature>
<evidence type="ECO:0000256" key="1">
    <source>
        <dbReference type="ARBA" id="ARBA00006468"/>
    </source>
</evidence>
<dbReference type="EMBL" id="JBJQOH010000008">
    <property type="protein sequence ID" value="KAL3675983.1"/>
    <property type="molecule type" value="Genomic_DNA"/>
</dbReference>
<feature type="compositionally biased region" description="Pro residues" evidence="2">
    <location>
        <begin position="163"/>
        <end position="172"/>
    </location>
</feature>